<name>A0ABX9ASA9_9ENTR</name>
<dbReference type="Proteomes" id="UP000825886">
    <property type="component" value="Chromosome"/>
</dbReference>
<organism evidence="1 2">
    <name type="scientific">Symbiopectobacterium purcellii</name>
    <dbReference type="NCBI Taxonomy" id="2871826"/>
    <lineage>
        <taxon>Bacteria</taxon>
        <taxon>Pseudomonadati</taxon>
        <taxon>Pseudomonadota</taxon>
        <taxon>Gammaproteobacteria</taxon>
        <taxon>Enterobacterales</taxon>
        <taxon>Enterobacteriaceae</taxon>
    </lineage>
</organism>
<proteinExistence type="predicted"/>
<gene>
    <name evidence="1" type="ORF">K6K13_02460</name>
</gene>
<accession>A0ABX9ASA9</accession>
<dbReference type="EMBL" id="CP081864">
    <property type="protein sequence ID" value="QZN96354.1"/>
    <property type="molecule type" value="Genomic_DNA"/>
</dbReference>
<dbReference type="Pfam" id="PF04404">
    <property type="entry name" value="ERF"/>
    <property type="match status" value="1"/>
</dbReference>
<dbReference type="InterPro" id="IPR007499">
    <property type="entry name" value="ERF_bacteria_virus"/>
</dbReference>
<evidence type="ECO:0000313" key="2">
    <source>
        <dbReference type="Proteomes" id="UP000825886"/>
    </source>
</evidence>
<reference evidence="1 2" key="1">
    <citation type="submission" date="2021-08" db="EMBL/GenBank/DDBJ databases">
        <title>Culture and genomic analysis of Symbiopectobacterium purcellii sp. nov. gen. nov., isolated from the leafhopper Empoasca decipiens.</title>
        <authorList>
            <person name="Nadal-Jimenez P."/>
            <person name="Siozios S."/>
            <person name="Halliday N."/>
            <person name="Camara M."/>
            <person name="Hurst G.D.D."/>
        </authorList>
    </citation>
    <scope>NUCLEOTIDE SEQUENCE [LARGE SCALE GENOMIC DNA]</scope>
    <source>
        <strain evidence="1 2">SyEd1</strain>
    </source>
</reference>
<protein>
    <submittedName>
        <fullName evidence="1">ERF family protein</fullName>
    </submittedName>
</protein>
<dbReference type="RefSeq" id="WP_222159406.1">
    <property type="nucleotide sequence ID" value="NZ_CP081864.1"/>
</dbReference>
<sequence>METKKVYAAISAVAAELAERGISKEKKQGSQVTYAFRGIDDVYNALAPALVRNKLLILPRCTERTSCERTSKNGGALFYITVRAEFDFVSTEDGSIHTVVTYGEAMDTSDKATNKAMSIAYKYAAFQAFCIPTEETTIDPDAECHYVAPLRPDEILKNFTAQAVDCLSLAELQAAFEEVWRPLRGTPHQAAAKDVYDIRKSELKQAA</sequence>
<evidence type="ECO:0000313" key="1">
    <source>
        <dbReference type="EMBL" id="QZN96354.1"/>
    </source>
</evidence>
<keyword evidence="2" id="KW-1185">Reference proteome</keyword>